<sequence>MIVALDHIAIAVPDLEKSIKRFMEDFGLSFQGQEDVAAAKTSTAFFPLAETSIELVHPLNGEGPIQGYLDKKGGGLHHLCFRSDDIDADVERLKEKGYQFLSEAPTLGAHNCRVIFIHPKSCDGVLIELNQPQDANNIAEGQH</sequence>
<comment type="similarity">
    <text evidence="1">Belongs to the methylmalonyl-CoA epimerase family.</text>
</comment>
<evidence type="ECO:0000259" key="3">
    <source>
        <dbReference type="PROSITE" id="PS51819"/>
    </source>
</evidence>
<dbReference type="CDD" id="cd07249">
    <property type="entry name" value="MMCE"/>
    <property type="match status" value="1"/>
</dbReference>
<dbReference type="InterPro" id="IPR029068">
    <property type="entry name" value="Glyas_Bleomycin-R_OHBP_Dase"/>
</dbReference>
<organism evidence="4 5">
    <name type="scientific">Oleispira antarctica RB-8</name>
    <dbReference type="NCBI Taxonomy" id="698738"/>
    <lineage>
        <taxon>Bacteria</taxon>
        <taxon>Pseudomonadati</taxon>
        <taxon>Pseudomonadota</taxon>
        <taxon>Gammaproteobacteria</taxon>
        <taxon>Oceanospirillales</taxon>
        <taxon>Oceanospirillaceae</taxon>
        <taxon>Oleispira</taxon>
    </lineage>
</organism>
<dbReference type="InterPro" id="IPR051785">
    <property type="entry name" value="MMCE/EMCE_epimerase"/>
</dbReference>
<keyword evidence="4" id="KW-0456">Lyase</keyword>
<keyword evidence="5" id="KW-1185">Reference proteome</keyword>
<protein>
    <submittedName>
        <fullName evidence="4">Putative lyase</fullName>
    </submittedName>
</protein>
<dbReference type="HOGENOM" id="CLU_046006_5_2_6"/>
<evidence type="ECO:0000256" key="2">
    <source>
        <dbReference type="ARBA" id="ARBA00022723"/>
    </source>
</evidence>
<dbReference type="EMBL" id="FO203512">
    <property type="protein sequence ID" value="CCK75226.1"/>
    <property type="molecule type" value="Genomic_DNA"/>
</dbReference>
<name>R4YKT0_OLEAN</name>
<dbReference type="NCBIfam" id="TIGR03081">
    <property type="entry name" value="metmalonyl_epim"/>
    <property type="match status" value="1"/>
</dbReference>
<dbReference type="Proteomes" id="UP000032749">
    <property type="component" value="Chromosome"/>
</dbReference>
<dbReference type="PANTHER" id="PTHR43048:SF3">
    <property type="entry name" value="METHYLMALONYL-COA EPIMERASE, MITOCHONDRIAL"/>
    <property type="match status" value="1"/>
</dbReference>
<evidence type="ECO:0000256" key="1">
    <source>
        <dbReference type="ARBA" id="ARBA00009308"/>
    </source>
</evidence>
<dbReference type="AlphaFoldDB" id="R4YKT0"/>
<dbReference type="STRING" id="698738.OLEAN_C10500"/>
<dbReference type="PANTHER" id="PTHR43048">
    <property type="entry name" value="METHYLMALONYL-COA EPIMERASE"/>
    <property type="match status" value="1"/>
</dbReference>
<evidence type="ECO:0000313" key="4">
    <source>
        <dbReference type="EMBL" id="CCK75226.1"/>
    </source>
</evidence>
<gene>
    <name evidence="4" type="ORF">OLEAN_C10500</name>
</gene>
<dbReference type="GO" id="GO:0004493">
    <property type="term" value="F:methylmalonyl-CoA epimerase activity"/>
    <property type="evidence" value="ECO:0007669"/>
    <property type="project" value="TreeGrafter"/>
</dbReference>
<dbReference type="InterPro" id="IPR037523">
    <property type="entry name" value="VOC_core"/>
</dbReference>
<dbReference type="GO" id="GO:0016829">
    <property type="term" value="F:lyase activity"/>
    <property type="evidence" value="ECO:0007669"/>
    <property type="project" value="UniProtKB-KW"/>
</dbReference>
<dbReference type="OrthoDB" id="9788468at2"/>
<dbReference type="SUPFAM" id="SSF54593">
    <property type="entry name" value="Glyoxalase/Bleomycin resistance protein/Dihydroxybiphenyl dioxygenase"/>
    <property type="match status" value="1"/>
</dbReference>
<dbReference type="InterPro" id="IPR017515">
    <property type="entry name" value="MeMalonyl-CoA_epimerase"/>
</dbReference>
<evidence type="ECO:0000313" key="5">
    <source>
        <dbReference type="Proteomes" id="UP000032749"/>
    </source>
</evidence>
<dbReference type="GO" id="GO:0046872">
    <property type="term" value="F:metal ion binding"/>
    <property type="evidence" value="ECO:0007669"/>
    <property type="project" value="UniProtKB-KW"/>
</dbReference>
<dbReference type="PROSITE" id="PS51819">
    <property type="entry name" value="VOC"/>
    <property type="match status" value="1"/>
</dbReference>
<dbReference type="GO" id="GO:0046491">
    <property type="term" value="P:L-methylmalonyl-CoA metabolic process"/>
    <property type="evidence" value="ECO:0007669"/>
    <property type="project" value="TreeGrafter"/>
</dbReference>
<accession>R4YKT0</accession>
<feature type="domain" description="VOC" evidence="3">
    <location>
        <begin position="4"/>
        <end position="132"/>
    </location>
</feature>
<dbReference type="Pfam" id="PF13669">
    <property type="entry name" value="Glyoxalase_4"/>
    <property type="match status" value="1"/>
</dbReference>
<keyword evidence="2" id="KW-0479">Metal-binding</keyword>
<dbReference type="KEGG" id="oai:OLEAN_C10500"/>
<reference evidence="4 5" key="1">
    <citation type="journal article" date="2013" name="Nat. Commun.">
        <title>Genome sequence and functional genomic analysis of the oil-degrading bacterium Oleispira antarctica.</title>
        <authorList>
            <person name="Kube M."/>
            <person name="Chernikova T.N."/>
            <person name="Al-Ramahi Y."/>
            <person name="Beloqui A."/>
            <person name="Lopez-Cortez N."/>
            <person name="Guazzaroni M.E."/>
            <person name="Heipieper H.J."/>
            <person name="Klages S."/>
            <person name="Kotsyurbenko O.R."/>
            <person name="Langer I."/>
            <person name="Nechitaylo T.Y."/>
            <person name="Lunsdorf H."/>
            <person name="Fernandez M."/>
            <person name="Juarez S."/>
            <person name="Ciordia S."/>
            <person name="Singer A."/>
            <person name="Kagan O."/>
            <person name="Egorova O."/>
            <person name="Petit P.A."/>
            <person name="Stogios P."/>
            <person name="Kim Y."/>
            <person name="Tchigvintsev A."/>
            <person name="Flick R."/>
            <person name="Denaro R."/>
            <person name="Genovese M."/>
            <person name="Albar J.P."/>
            <person name="Reva O.N."/>
            <person name="Martinez-Gomariz M."/>
            <person name="Tran H."/>
            <person name="Ferrer M."/>
            <person name="Savchenko A."/>
            <person name="Yakunin A.F."/>
            <person name="Yakimov M.M."/>
            <person name="Golyshina O.V."/>
            <person name="Reinhardt R."/>
            <person name="Golyshin P.N."/>
        </authorList>
    </citation>
    <scope>NUCLEOTIDE SEQUENCE [LARGE SCALE GENOMIC DNA]</scope>
</reference>
<dbReference type="Gene3D" id="3.10.180.10">
    <property type="entry name" value="2,3-Dihydroxybiphenyl 1,2-Dioxygenase, domain 1"/>
    <property type="match status" value="1"/>
</dbReference>
<proteinExistence type="inferred from homology"/>